<gene>
    <name evidence="2" type="ORF">SAMN04490178_11261</name>
</gene>
<evidence type="ECO:0000259" key="1">
    <source>
        <dbReference type="PROSITE" id="PS51186"/>
    </source>
</evidence>
<dbReference type="STRING" id="112903.SAMN04490178_11261"/>
<proteinExistence type="predicted"/>
<dbReference type="GO" id="GO:0016747">
    <property type="term" value="F:acyltransferase activity, transferring groups other than amino-acyl groups"/>
    <property type="evidence" value="ECO:0007669"/>
    <property type="project" value="InterPro"/>
</dbReference>
<dbReference type="SUPFAM" id="SSF55729">
    <property type="entry name" value="Acyl-CoA N-acyltransferases (Nat)"/>
    <property type="match status" value="1"/>
</dbReference>
<reference evidence="2 3" key="1">
    <citation type="submission" date="2016-10" db="EMBL/GenBank/DDBJ databases">
        <authorList>
            <person name="de Groot N.N."/>
        </authorList>
    </citation>
    <scope>NUCLEOTIDE SEQUENCE [LARGE SCALE GENOMIC DNA]</scope>
    <source>
        <strain evidence="2 3">DSM 13305</strain>
    </source>
</reference>
<dbReference type="CDD" id="cd04301">
    <property type="entry name" value="NAT_SF"/>
    <property type="match status" value="1"/>
</dbReference>
<evidence type="ECO:0000313" key="3">
    <source>
        <dbReference type="Proteomes" id="UP000198847"/>
    </source>
</evidence>
<organism evidence="2 3">
    <name type="scientific">Propionispora vibrioides</name>
    <dbReference type="NCBI Taxonomy" id="112903"/>
    <lineage>
        <taxon>Bacteria</taxon>
        <taxon>Bacillati</taxon>
        <taxon>Bacillota</taxon>
        <taxon>Negativicutes</taxon>
        <taxon>Selenomonadales</taxon>
        <taxon>Sporomusaceae</taxon>
        <taxon>Propionispora</taxon>
    </lineage>
</organism>
<dbReference type="AlphaFoldDB" id="A0A1H8VQ69"/>
<dbReference type="EMBL" id="FODY01000012">
    <property type="protein sequence ID" value="SEP17545.1"/>
    <property type="molecule type" value="Genomic_DNA"/>
</dbReference>
<dbReference type="Proteomes" id="UP000198847">
    <property type="component" value="Unassembled WGS sequence"/>
</dbReference>
<feature type="domain" description="N-acetyltransferase" evidence="1">
    <location>
        <begin position="7"/>
        <end position="172"/>
    </location>
</feature>
<keyword evidence="2" id="KW-0808">Transferase</keyword>
<protein>
    <submittedName>
        <fullName evidence="2">Acetyltransferase (GNAT) family protein</fullName>
    </submittedName>
</protein>
<dbReference type="InterPro" id="IPR000182">
    <property type="entry name" value="GNAT_dom"/>
</dbReference>
<dbReference type="InterPro" id="IPR016181">
    <property type="entry name" value="Acyl_CoA_acyltransferase"/>
</dbReference>
<accession>A0A1H8VQ69</accession>
<name>A0A1H8VQ69_9FIRM</name>
<dbReference type="PROSITE" id="PS51186">
    <property type="entry name" value="GNAT"/>
    <property type="match status" value="1"/>
</dbReference>
<evidence type="ECO:0000313" key="2">
    <source>
        <dbReference type="EMBL" id="SEP17545.1"/>
    </source>
</evidence>
<dbReference type="Pfam" id="PF00583">
    <property type="entry name" value="Acetyltransf_1"/>
    <property type="match status" value="1"/>
</dbReference>
<sequence length="236" mass="26691">MEPHFHYEIKFLKPQHLPEILTLQNLVIENLPDKECYYQEPLAFFEKVLADGKNCLGLFEAGDLIGFHMACLLEGNEAIGVDIGLGGSEVSLIVQWGPTAIHPKYRQQGLLKMLADHHLKIFRDRGYEHICLTIAPQNYASLSSAIRQGFLIKRLTYKFGHLLRYVLHLDLKRPCKAPVCQVRVTGSDLESQQFLLSLGFYGSGVLRSQAETELLFGHDGFSGDSFRKSVVRRQCS</sequence>
<dbReference type="RefSeq" id="WP_177173557.1">
    <property type="nucleotide sequence ID" value="NZ_FODY01000012.1"/>
</dbReference>
<keyword evidence="3" id="KW-1185">Reference proteome</keyword>
<dbReference type="Gene3D" id="3.40.630.30">
    <property type="match status" value="1"/>
</dbReference>